<evidence type="ECO:0000313" key="2">
    <source>
        <dbReference type="Proteomes" id="UP000619295"/>
    </source>
</evidence>
<dbReference type="Proteomes" id="UP000619295">
    <property type="component" value="Unassembled WGS sequence"/>
</dbReference>
<dbReference type="AlphaFoldDB" id="A0A927E4Y5"/>
<sequence>MPENATQQDLDARIAIARRNIAELTEQATGAAGAAVEETIANRIAEQQDLLNELLKRREALG</sequence>
<keyword evidence="2" id="KW-1185">Reference proteome</keyword>
<evidence type="ECO:0000313" key="1">
    <source>
        <dbReference type="EMBL" id="MBD3844192.1"/>
    </source>
</evidence>
<organism evidence="1 2">
    <name type="scientific">Bosea spartocytisi</name>
    <dbReference type="NCBI Taxonomy" id="2773451"/>
    <lineage>
        <taxon>Bacteria</taxon>
        <taxon>Pseudomonadati</taxon>
        <taxon>Pseudomonadota</taxon>
        <taxon>Alphaproteobacteria</taxon>
        <taxon>Hyphomicrobiales</taxon>
        <taxon>Boseaceae</taxon>
        <taxon>Bosea</taxon>
    </lineage>
</organism>
<reference evidence="1" key="1">
    <citation type="submission" date="2020-09" db="EMBL/GenBank/DDBJ databases">
        <title>Bosea spartocytisi sp. nov. a root nodule endophyte of Spartocytisus supranubius in the high mountain ecosystem fo the Teide National Park (Canary Islands, Spain).</title>
        <authorList>
            <person name="Pulido-Suarez L."/>
            <person name="Peix A."/>
            <person name="Igual J.M."/>
            <person name="Socas-Perez N."/>
            <person name="Velazquez E."/>
            <person name="Flores-Felix J.D."/>
            <person name="Leon-Barrios M."/>
        </authorList>
    </citation>
    <scope>NUCLEOTIDE SEQUENCE</scope>
    <source>
        <strain evidence="1">SSUT16</strain>
    </source>
</reference>
<name>A0A927E4Y5_9HYPH</name>
<accession>A0A927E4Y5</accession>
<proteinExistence type="predicted"/>
<gene>
    <name evidence="1" type="ORF">IED13_00675</name>
</gene>
<protein>
    <submittedName>
        <fullName evidence="1">Uncharacterized protein</fullName>
    </submittedName>
</protein>
<dbReference type="EMBL" id="JACXWY010000001">
    <property type="protein sequence ID" value="MBD3844192.1"/>
    <property type="molecule type" value="Genomic_DNA"/>
</dbReference>
<dbReference type="RefSeq" id="WP_038362563.1">
    <property type="nucleotide sequence ID" value="NZ_JACXWY010000001.1"/>
</dbReference>
<comment type="caution">
    <text evidence="1">The sequence shown here is derived from an EMBL/GenBank/DDBJ whole genome shotgun (WGS) entry which is preliminary data.</text>
</comment>